<protein>
    <submittedName>
        <fullName evidence="1">Uncharacterized protein</fullName>
    </submittedName>
</protein>
<reference evidence="1 2" key="1">
    <citation type="submission" date="2018-10" db="EMBL/GenBank/DDBJ databases">
        <title>Isolation, diversity and antifungal activity of actinobacteria from wheat.</title>
        <authorList>
            <person name="Han C."/>
        </authorList>
    </citation>
    <scope>NUCLEOTIDE SEQUENCE [LARGE SCALE GENOMIC DNA]</scope>
    <source>
        <strain evidence="1 2">NEAU-YY642</strain>
    </source>
</reference>
<evidence type="ECO:0000313" key="2">
    <source>
        <dbReference type="Proteomes" id="UP000278673"/>
    </source>
</evidence>
<gene>
    <name evidence="1" type="ORF">EBN88_10875</name>
</gene>
<sequence>MSLRTCEVRQGGALPLLCLDMTVQRVLSVLERLRDTGLRESVLAPRVGPPTVDELRDLTDFSGPAPLAVRVARRTAVGLGAGVLLSGTVILTGAEAQAPEAPPTLPPGATVTGTVPNSPSTPGGTFFTVMPAD</sequence>
<dbReference type="Proteomes" id="UP000278673">
    <property type="component" value="Unassembled WGS sequence"/>
</dbReference>
<evidence type="ECO:0000313" key="1">
    <source>
        <dbReference type="EMBL" id="RMI41548.1"/>
    </source>
</evidence>
<dbReference type="AlphaFoldDB" id="A0A3M2M355"/>
<dbReference type="EMBL" id="RFFJ01000044">
    <property type="protein sequence ID" value="RMI41548.1"/>
    <property type="molecule type" value="Genomic_DNA"/>
</dbReference>
<name>A0A3M2M355_9ACTN</name>
<organism evidence="1 2">
    <name type="scientific">Streptomyces triticirhizae</name>
    <dbReference type="NCBI Taxonomy" id="2483353"/>
    <lineage>
        <taxon>Bacteria</taxon>
        <taxon>Bacillati</taxon>
        <taxon>Actinomycetota</taxon>
        <taxon>Actinomycetes</taxon>
        <taxon>Kitasatosporales</taxon>
        <taxon>Streptomycetaceae</taxon>
        <taxon>Streptomyces</taxon>
    </lineage>
</organism>
<comment type="caution">
    <text evidence="1">The sequence shown here is derived from an EMBL/GenBank/DDBJ whole genome shotgun (WGS) entry which is preliminary data.</text>
</comment>
<proteinExistence type="predicted"/>
<accession>A0A3M2M355</accession>
<keyword evidence="2" id="KW-1185">Reference proteome</keyword>